<keyword evidence="3" id="KW-1185">Reference proteome</keyword>
<name>A0A365GZJ6_9ACTN</name>
<gene>
    <name evidence="2" type="ORF">DPM19_26360</name>
</gene>
<dbReference type="GO" id="GO:0006355">
    <property type="term" value="P:regulation of DNA-templated transcription"/>
    <property type="evidence" value="ECO:0007669"/>
    <property type="project" value="InterPro"/>
</dbReference>
<evidence type="ECO:0000313" key="3">
    <source>
        <dbReference type="Proteomes" id="UP000251891"/>
    </source>
</evidence>
<accession>A0A365GZJ6</accession>
<reference evidence="2 3" key="1">
    <citation type="submission" date="2018-06" db="EMBL/GenBank/DDBJ databases">
        <title>Actinomadura craniellae sp. nov. isolated from marine sponge Craniella sp.</title>
        <authorList>
            <person name="Li L."/>
            <person name="Xu Q.H."/>
            <person name="Lin H.W."/>
            <person name="Lu Y.H."/>
        </authorList>
    </citation>
    <scope>NUCLEOTIDE SEQUENCE [LARGE SCALE GENOMIC DNA]</scope>
    <source>
        <strain evidence="2 3">LHW63021</strain>
    </source>
</reference>
<dbReference type="RefSeq" id="WP_111870732.1">
    <property type="nucleotide sequence ID" value="NZ_QLYX01000014.1"/>
</dbReference>
<dbReference type="Pfam" id="PF05534">
    <property type="entry name" value="HicB"/>
    <property type="match status" value="1"/>
</dbReference>
<evidence type="ECO:0000256" key="1">
    <source>
        <dbReference type="SAM" id="MobiDB-lite"/>
    </source>
</evidence>
<feature type="region of interest" description="Disordered" evidence="1">
    <location>
        <begin position="151"/>
        <end position="174"/>
    </location>
</feature>
<dbReference type="OrthoDB" id="5193907at2"/>
<dbReference type="Gene3D" id="1.10.1220.10">
    <property type="entry name" value="Met repressor-like"/>
    <property type="match status" value="1"/>
</dbReference>
<protein>
    <recommendedName>
        <fullName evidence="4">Toxin-antitoxin system HicB family antitoxin</fullName>
    </recommendedName>
</protein>
<evidence type="ECO:0008006" key="4">
    <source>
        <dbReference type="Google" id="ProtNLM"/>
    </source>
</evidence>
<dbReference type="Proteomes" id="UP000251891">
    <property type="component" value="Unassembled WGS sequence"/>
</dbReference>
<evidence type="ECO:0000313" key="2">
    <source>
        <dbReference type="EMBL" id="RAY12242.1"/>
    </source>
</evidence>
<dbReference type="InterPro" id="IPR008651">
    <property type="entry name" value="Uncharacterised_HicB"/>
</dbReference>
<dbReference type="AlphaFoldDB" id="A0A365GZJ6"/>
<comment type="caution">
    <text evidence="2">The sequence shown here is derived from an EMBL/GenBank/DDBJ whole genome shotgun (WGS) entry which is preliminary data.</text>
</comment>
<dbReference type="InterPro" id="IPR013321">
    <property type="entry name" value="Arc_rbn_hlx_hlx"/>
</dbReference>
<dbReference type="EMBL" id="QLYX01000014">
    <property type="protein sequence ID" value="RAY12242.1"/>
    <property type="molecule type" value="Genomic_DNA"/>
</dbReference>
<dbReference type="InterPro" id="IPR010985">
    <property type="entry name" value="Ribbon_hlx_hlx"/>
</dbReference>
<proteinExistence type="predicted"/>
<sequence>MYLESHVDRLRRELAVAAEAGGSEARELAERLTAPLDSAVRLVLLEALSVAAEEITRELAPGSVDLRLRRGEPEFVVTSPVAGEPEAAAGSATVAEEARPVVPLGAKDGAMTRINLRLPEHLKERAEQAAEREGLSVNAWLVRTVAEAVDQAGPDQRPHRATTRRGQGFTGWAR</sequence>
<organism evidence="2 3">
    <name type="scientific">Actinomadura craniellae</name>
    <dbReference type="NCBI Taxonomy" id="2231787"/>
    <lineage>
        <taxon>Bacteria</taxon>
        <taxon>Bacillati</taxon>
        <taxon>Actinomycetota</taxon>
        <taxon>Actinomycetes</taxon>
        <taxon>Streptosporangiales</taxon>
        <taxon>Thermomonosporaceae</taxon>
        <taxon>Actinomadura</taxon>
    </lineage>
</organism>
<dbReference type="SUPFAM" id="SSF47598">
    <property type="entry name" value="Ribbon-helix-helix"/>
    <property type="match status" value="1"/>
</dbReference>